<feature type="chain" id="PRO_5045562669" evidence="1">
    <location>
        <begin position="24"/>
        <end position="311"/>
    </location>
</feature>
<dbReference type="SUPFAM" id="SSF53850">
    <property type="entry name" value="Periplasmic binding protein-like II"/>
    <property type="match status" value="1"/>
</dbReference>
<feature type="domain" description="SsuA/THI5-like" evidence="2">
    <location>
        <begin position="36"/>
        <end position="247"/>
    </location>
</feature>
<comment type="caution">
    <text evidence="3">The sequence shown here is derived from an EMBL/GenBank/DDBJ whole genome shotgun (WGS) entry which is preliminary data.</text>
</comment>
<organism evidence="3 4">
    <name type="scientific">Dethiosulfovibrio marinus</name>
    <dbReference type="NCBI Taxonomy" id="133532"/>
    <lineage>
        <taxon>Bacteria</taxon>
        <taxon>Thermotogati</taxon>
        <taxon>Synergistota</taxon>
        <taxon>Synergistia</taxon>
        <taxon>Synergistales</taxon>
        <taxon>Dethiosulfovibrionaceae</taxon>
        <taxon>Dethiosulfovibrio</taxon>
    </lineage>
</organism>
<keyword evidence="4" id="KW-1185">Reference proteome</keyword>
<dbReference type="EMBL" id="JAKGUD010000013">
    <property type="protein sequence ID" value="MCF4143300.1"/>
    <property type="molecule type" value="Genomic_DNA"/>
</dbReference>
<proteinExistence type="predicted"/>
<sequence>MKKTLICTIACITVMTAVLQAGAAEKLTLMLDWFPNVDHLPIYVAQEKGYFEEAGLDVKIMSPSDTSDSLKLAMAQTVDLAVGYQPQTVMAAAEGLNPRVVGRLVGHPLTTLLYMKDKGISYPEDLEGKKIGYTVPGMMDLLMAAFAEKNGIESYEAINIGFTIIPALVSGKVNAVMGPFKTYEVVEMKHQGIEAEYFELEKHGIPDYDELIFLASPQTVEKREGAITAFSDAVQKGIDFARANPKETLDLYFKALPEADRRMETDAFEATLPYFAKNQENDRSRWETFADFALEAGLIEKAVDISPLLTR</sequence>
<reference evidence="3 4" key="1">
    <citation type="submission" date="2022-01" db="EMBL/GenBank/DDBJ databases">
        <title>Dethiosulfovibrio faecalis sp. nov., a novel proteolytic, non-sulfur-reducing bacterium isolated from a marine aquaculture solid waste bioreactor.</title>
        <authorList>
            <person name="Grabowski S."/>
            <person name="Apolinario E."/>
            <person name="Schneider N."/>
            <person name="Marshall C.W."/>
            <person name="Sowers K.R."/>
        </authorList>
    </citation>
    <scope>NUCLEOTIDE SEQUENCE [LARGE SCALE GENOMIC DNA]</scope>
    <source>
        <strain evidence="3 4">DSM 12537</strain>
    </source>
</reference>
<dbReference type="Proteomes" id="UP001200430">
    <property type="component" value="Unassembled WGS sequence"/>
</dbReference>
<evidence type="ECO:0000259" key="2">
    <source>
        <dbReference type="Pfam" id="PF09084"/>
    </source>
</evidence>
<dbReference type="PANTHER" id="PTHR31528">
    <property type="entry name" value="4-AMINO-5-HYDROXYMETHYL-2-METHYLPYRIMIDINE PHOSPHATE SYNTHASE THI11-RELATED"/>
    <property type="match status" value="1"/>
</dbReference>
<dbReference type="InterPro" id="IPR027939">
    <property type="entry name" value="NMT1/THI5"/>
</dbReference>
<protein>
    <submittedName>
        <fullName evidence="3">ABC transporter substrate-binding protein</fullName>
    </submittedName>
</protein>
<keyword evidence="1" id="KW-0732">Signal</keyword>
<gene>
    <name evidence="3" type="ORF">L2W38_10795</name>
</gene>
<dbReference type="Gene3D" id="3.40.190.10">
    <property type="entry name" value="Periplasmic binding protein-like II"/>
    <property type="match status" value="2"/>
</dbReference>
<dbReference type="InterPro" id="IPR015168">
    <property type="entry name" value="SsuA/THI5"/>
</dbReference>
<evidence type="ECO:0000313" key="4">
    <source>
        <dbReference type="Proteomes" id="UP001200430"/>
    </source>
</evidence>
<dbReference type="Pfam" id="PF09084">
    <property type="entry name" value="NMT1"/>
    <property type="match status" value="1"/>
</dbReference>
<accession>A0ABS9ETY5</accession>
<dbReference type="RefSeq" id="WP_236100002.1">
    <property type="nucleotide sequence ID" value="NZ_JAKGUD010000013.1"/>
</dbReference>
<name>A0ABS9ETY5_9BACT</name>
<evidence type="ECO:0000313" key="3">
    <source>
        <dbReference type="EMBL" id="MCF4143300.1"/>
    </source>
</evidence>
<feature type="signal peptide" evidence="1">
    <location>
        <begin position="1"/>
        <end position="23"/>
    </location>
</feature>
<evidence type="ECO:0000256" key="1">
    <source>
        <dbReference type="SAM" id="SignalP"/>
    </source>
</evidence>
<dbReference type="PANTHER" id="PTHR31528:SF3">
    <property type="entry name" value="THIAMINE BIOSYNTHESIS PROTEIN HI_0357-RELATED"/>
    <property type="match status" value="1"/>
</dbReference>